<evidence type="ECO:0000259" key="8">
    <source>
        <dbReference type="PROSITE" id="PS51085"/>
    </source>
</evidence>
<dbReference type="Gene3D" id="3.10.20.30">
    <property type="match status" value="1"/>
</dbReference>
<proteinExistence type="predicted"/>
<dbReference type="Pfam" id="PF00175">
    <property type="entry name" value="NAD_binding_1"/>
    <property type="match status" value="1"/>
</dbReference>
<feature type="domain" description="FAD-binding FR-type" evidence="9">
    <location>
        <begin position="16"/>
        <end position="119"/>
    </location>
</feature>
<keyword evidence="7" id="KW-0411">Iron-sulfur</keyword>
<dbReference type="CDD" id="cd06185">
    <property type="entry name" value="PDR_like"/>
    <property type="match status" value="1"/>
</dbReference>
<dbReference type="PRINTS" id="PR00409">
    <property type="entry name" value="PHDIOXRDTASE"/>
</dbReference>
<reference evidence="10 11" key="2">
    <citation type="submission" date="2020-06" db="EMBL/GenBank/DDBJ databases">
        <title>Antribacter stalactiti gen. nov., sp. nov., a new member of the family Nacardiaceae isolated from a cave.</title>
        <authorList>
            <person name="Kim I.S."/>
        </authorList>
    </citation>
    <scope>NUCLEOTIDE SEQUENCE [LARGE SCALE GENOMIC DNA]</scope>
    <source>
        <strain evidence="10 11">YC2-7</strain>
    </source>
</reference>
<dbReference type="RefSeq" id="WP_169584529.1">
    <property type="nucleotide sequence ID" value="NZ_VCQU01000001.1"/>
</dbReference>
<evidence type="ECO:0000256" key="3">
    <source>
        <dbReference type="ARBA" id="ARBA00022714"/>
    </source>
</evidence>
<dbReference type="InterPro" id="IPR039261">
    <property type="entry name" value="FNR_nucleotide-bd"/>
</dbReference>
<dbReference type="AlphaFoldDB" id="A0A848KCI5"/>
<keyword evidence="11" id="KW-1185">Reference proteome</keyword>
<dbReference type="GO" id="GO:0016491">
    <property type="term" value="F:oxidoreductase activity"/>
    <property type="evidence" value="ECO:0007669"/>
    <property type="project" value="UniProtKB-KW"/>
</dbReference>
<reference evidence="10 11" key="1">
    <citation type="submission" date="2019-05" db="EMBL/GenBank/DDBJ databases">
        <authorList>
            <person name="Lee S.D."/>
        </authorList>
    </citation>
    <scope>NUCLEOTIDE SEQUENCE [LARGE SCALE GENOMIC DNA]</scope>
    <source>
        <strain evidence="10 11">YC2-7</strain>
    </source>
</reference>
<keyword evidence="3" id="KW-0001">2Fe-2S</keyword>
<accession>A0A848KCI5</accession>
<dbReference type="CDD" id="cd00207">
    <property type="entry name" value="fer2"/>
    <property type="match status" value="1"/>
</dbReference>
<dbReference type="PANTHER" id="PTHR47354:SF1">
    <property type="entry name" value="CARNITINE MONOOXYGENASE REDUCTASE SUBUNIT"/>
    <property type="match status" value="1"/>
</dbReference>
<dbReference type="InterPro" id="IPR012675">
    <property type="entry name" value="Beta-grasp_dom_sf"/>
</dbReference>
<dbReference type="PANTHER" id="PTHR47354">
    <property type="entry name" value="NADH OXIDOREDUCTASE HCR"/>
    <property type="match status" value="1"/>
</dbReference>
<dbReference type="Gene3D" id="2.40.30.10">
    <property type="entry name" value="Translation factors"/>
    <property type="match status" value="1"/>
</dbReference>
<organism evidence="10 11">
    <name type="scientific">Antrihabitans stalactiti</name>
    <dbReference type="NCBI Taxonomy" id="2584121"/>
    <lineage>
        <taxon>Bacteria</taxon>
        <taxon>Bacillati</taxon>
        <taxon>Actinomycetota</taxon>
        <taxon>Actinomycetes</taxon>
        <taxon>Mycobacteriales</taxon>
        <taxon>Nocardiaceae</taxon>
        <taxon>Antrihabitans</taxon>
    </lineage>
</organism>
<dbReference type="SUPFAM" id="SSF54292">
    <property type="entry name" value="2Fe-2S ferredoxin-like"/>
    <property type="match status" value="1"/>
</dbReference>
<evidence type="ECO:0000256" key="7">
    <source>
        <dbReference type="ARBA" id="ARBA00023014"/>
    </source>
</evidence>
<keyword evidence="5" id="KW-0560">Oxidoreductase</keyword>
<dbReference type="GO" id="GO:0051537">
    <property type="term" value="F:2 iron, 2 sulfur cluster binding"/>
    <property type="evidence" value="ECO:0007669"/>
    <property type="project" value="UniProtKB-KW"/>
</dbReference>
<dbReference type="InterPro" id="IPR001041">
    <property type="entry name" value="2Fe-2S_ferredoxin-type"/>
</dbReference>
<evidence type="ECO:0000259" key="9">
    <source>
        <dbReference type="PROSITE" id="PS51384"/>
    </source>
</evidence>
<evidence type="ECO:0000256" key="6">
    <source>
        <dbReference type="ARBA" id="ARBA00023004"/>
    </source>
</evidence>
<dbReference type="SUPFAM" id="SSF52343">
    <property type="entry name" value="Ferredoxin reductase-like, C-terminal NADP-linked domain"/>
    <property type="match status" value="1"/>
</dbReference>
<dbReference type="InterPro" id="IPR017927">
    <property type="entry name" value="FAD-bd_FR_type"/>
</dbReference>
<dbReference type="InterPro" id="IPR001433">
    <property type="entry name" value="OxRdtase_FAD/NAD-bd"/>
</dbReference>
<comment type="cofactor">
    <cofactor evidence="1">
        <name>FAD</name>
        <dbReference type="ChEBI" id="CHEBI:57692"/>
    </cofactor>
</comment>
<evidence type="ECO:0000313" key="10">
    <source>
        <dbReference type="EMBL" id="NMN93840.1"/>
    </source>
</evidence>
<evidence type="ECO:0000256" key="4">
    <source>
        <dbReference type="ARBA" id="ARBA00022723"/>
    </source>
</evidence>
<dbReference type="EMBL" id="VCQU01000001">
    <property type="protein sequence ID" value="NMN93840.1"/>
    <property type="molecule type" value="Genomic_DNA"/>
</dbReference>
<keyword evidence="6" id="KW-0408">Iron</keyword>
<dbReference type="PROSITE" id="PS00197">
    <property type="entry name" value="2FE2S_FER_1"/>
    <property type="match status" value="1"/>
</dbReference>
<evidence type="ECO:0000256" key="2">
    <source>
        <dbReference type="ARBA" id="ARBA00022630"/>
    </source>
</evidence>
<dbReference type="Pfam" id="PF00111">
    <property type="entry name" value="Fer2"/>
    <property type="match status" value="1"/>
</dbReference>
<dbReference type="SUPFAM" id="SSF63380">
    <property type="entry name" value="Riboflavin synthase domain-like"/>
    <property type="match status" value="1"/>
</dbReference>
<comment type="caution">
    <text evidence="10">The sequence shown here is derived from an EMBL/GenBank/DDBJ whole genome shotgun (WGS) entry which is preliminary data.</text>
</comment>
<evidence type="ECO:0000256" key="1">
    <source>
        <dbReference type="ARBA" id="ARBA00001974"/>
    </source>
</evidence>
<dbReference type="InterPro" id="IPR036010">
    <property type="entry name" value="2Fe-2S_ferredoxin-like_sf"/>
</dbReference>
<name>A0A848KCI5_9NOCA</name>
<dbReference type="InterPro" id="IPR006058">
    <property type="entry name" value="2Fe2S_fd_BS"/>
</dbReference>
<dbReference type="Gene3D" id="3.40.50.80">
    <property type="entry name" value="Nucleotide-binding domain of ferredoxin-NADP reductase (FNR) module"/>
    <property type="match status" value="1"/>
</dbReference>
<evidence type="ECO:0000313" key="11">
    <source>
        <dbReference type="Proteomes" id="UP000535543"/>
    </source>
</evidence>
<evidence type="ECO:0000256" key="5">
    <source>
        <dbReference type="ARBA" id="ARBA00023002"/>
    </source>
</evidence>
<dbReference type="InterPro" id="IPR017938">
    <property type="entry name" value="Riboflavin_synthase-like_b-brl"/>
</dbReference>
<protein>
    <submittedName>
        <fullName evidence="10">Oxidoreductase</fullName>
    </submittedName>
</protein>
<keyword evidence="4" id="KW-0479">Metal-binding</keyword>
<dbReference type="PROSITE" id="PS51085">
    <property type="entry name" value="2FE2S_FER_2"/>
    <property type="match status" value="1"/>
</dbReference>
<keyword evidence="2" id="KW-0285">Flavoprotein</keyword>
<dbReference type="GO" id="GO:0046872">
    <property type="term" value="F:metal ion binding"/>
    <property type="evidence" value="ECO:0007669"/>
    <property type="project" value="UniProtKB-KW"/>
</dbReference>
<dbReference type="Proteomes" id="UP000535543">
    <property type="component" value="Unassembled WGS sequence"/>
</dbReference>
<feature type="domain" description="2Fe-2S ferredoxin-type" evidence="8">
    <location>
        <begin position="246"/>
        <end position="333"/>
    </location>
</feature>
<sequence>MSTALTVSAVPGPKIREFTKDLLVRRRHAAADGVAALELVDPEGDALPAWEPGAHVDLMLDDKLVRQYSLCGDSRDPDTWRVAVLLDPNSRGGSRHVHENLTEGTTIRVRGPRNHFPLVDSPRYLFIAGGIGITPMMPMIDSAARAGSEWKLVYLGRQRTTMAFAEELSDVYGDRVDLWPNDEKGLFDLAAALEHPADGTLVYCCGPEPLLSAVEQHCGHWPDGSLHIERFAAKAPVVEAEPTALDAFQVVCQRSGTTVDVSAGETILEALEDADIPIMSSCLQGICGTCEATVLEGTPDHQDSMLTDAERASGNVILTCVSRSRTERLVLDL</sequence>
<dbReference type="InterPro" id="IPR050415">
    <property type="entry name" value="MRET"/>
</dbReference>
<dbReference type="PROSITE" id="PS51384">
    <property type="entry name" value="FAD_FR"/>
    <property type="match status" value="1"/>
</dbReference>
<gene>
    <name evidence="10" type="ORF">FGL95_02140</name>
</gene>